<keyword evidence="3" id="KW-1185">Reference proteome</keyword>
<feature type="transmembrane region" description="Helical" evidence="1">
    <location>
        <begin position="232"/>
        <end position="253"/>
    </location>
</feature>
<keyword evidence="1" id="KW-0812">Transmembrane</keyword>
<organism evidence="3 4">
    <name type="scientific">Pantherophis guttatus</name>
    <name type="common">Corn snake</name>
    <name type="synonym">Elaphe guttata</name>
    <dbReference type="NCBI Taxonomy" id="94885"/>
    <lineage>
        <taxon>Eukaryota</taxon>
        <taxon>Metazoa</taxon>
        <taxon>Chordata</taxon>
        <taxon>Craniata</taxon>
        <taxon>Vertebrata</taxon>
        <taxon>Euteleostomi</taxon>
        <taxon>Lepidosauria</taxon>
        <taxon>Squamata</taxon>
        <taxon>Bifurcata</taxon>
        <taxon>Unidentata</taxon>
        <taxon>Episquamata</taxon>
        <taxon>Toxicofera</taxon>
        <taxon>Serpentes</taxon>
        <taxon>Colubroidea</taxon>
        <taxon>Colubridae</taxon>
        <taxon>Colubrinae</taxon>
        <taxon>Pantherophis</taxon>
    </lineage>
</organism>
<dbReference type="PANTHER" id="PTHR15193">
    <property type="entry name" value="CD83 ANTIGEN"/>
    <property type="match status" value="1"/>
</dbReference>
<dbReference type="InterPro" id="IPR036179">
    <property type="entry name" value="Ig-like_dom_sf"/>
</dbReference>
<evidence type="ECO:0000259" key="2">
    <source>
        <dbReference type="SMART" id="SM00409"/>
    </source>
</evidence>
<feature type="domain" description="Immunoglobulin" evidence="2">
    <location>
        <begin position="111"/>
        <end position="214"/>
    </location>
</feature>
<evidence type="ECO:0000313" key="4">
    <source>
        <dbReference type="RefSeq" id="XP_060538115.1"/>
    </source>
</evidence>
<dbReference type="SMART" id="SM00409">
    <property type="entry name" value="IG"/>
    <property type="match status" value="1"/>
</dbReference>
<accession>A0ABM3YPR8</accession>
<keyword evidence="1" id="KW-0472">Membrane</keyword>
<evidence type="ECO:0000256" key="1">
    <source>
        <dbReference type="SAM" id="Phobius"/>
    </source>
</evidence>
<gene>
    <name evidence="4" type="primary">CD83</name>
</gene>
<proteinExistence type="predicted"/>
<protein>
    <submittedName>
        <fullName evidence="4">CD83 antigen</fullName>
    </submittedName>
</protein>
<dbReference type="InterPro" id="IPR003599">
    <property type="entry name" value="Ig_sub"/>
</dbReference>
<dbReference type="GeneID" id="117672515"/>
<dbReference type="RefSeq" id="XP_060538115.1">
    <property type="nucleotide sequence ID" value="XM_060682132.1"/>
</dbReference>
<evidence type="ECO:0000313" key="3">
    <source>
        <dbReference type="Proteomes" id="UP001652622"/>
    </source>
</evidence>
<dbReference type="SUPFAM" id="SSF48726">
    <property type="entry name" value="Immunoglobulin"/>
    <property type="match status" value="1"/>
</dbReference>
<dbReference type="Gene3D" id="2.60.40.10">
    <property type="entry name" value="Immunoglobulins"/>
    <property type="match status" value="1"/>
</dbReference>
<keyword evidence="1" id="KW-1133">Transmembrane helix</keyword>
<name>A0ABM3YPR8_PANGU</name>
<reference evidence="4" key="1">
    <citation type="submission" date="2025-08" db="UniProtKB">
        <authorList>
            <consortium name="RefSeq"/>
        </authorList>
    </citation>
    <scope>IDENTIFICATION</scope>
    <source>
        <tissue evidence="4">Blood</tissue>
    </source>
</reference>
<dbReference type="PANTHER" id="PTHR15193:SF1">
    <property type="entry name" value="CD83 ANTIGEN"/>
    <property type="match status" value="1"/>
</dbReference>
<dbReference type="Proteomes" id="UP001652622">
    <property type="component" value="Unplaced"/>
</dbReference>
<sequence length="271" mass="30098">MTLIQQTVKYYKCTVEDRAFPSFSTIPGGNISTNSSFIAMDEPLVSPGSRLGTVWNVAVECAGSGPAPPAGFSELPGGPGEQCLGRCNLPLIRTGCLEPVWCGLRAVVGVPQEVEATCNEDAFLPCKVFQDLQLTTGTISWYKIDENNKGLKDVEYNKEHEYSRGFNDSLEISNGTWHFLKIKHATHLSSGTYKCILLEPVRKYNQSTIILRIIGCPEESQNLKLKKYTTELMLLSSIGTFYLLLIILTCTCLKERRSSDHHKSEKQTLPL</sequence>
<dbReference type="InterPro" id="IPR013783">
    <property type="entry name" value="Ig-like_fold"/>
</dbReference>